<keyword evidence="9 16" id="KW-0106">Calcium</keyword>
<dbReference type="InterPro" id="IPR033905">
    <property type="entry name" value="Secretory_peroxidase"/>
</dbReference>
<dbReference type="InterPro" id="IPR010255">
    <property type="entry name" value="Haem_peroxidase_sf"/>
</dbReference>
<feature type="binding site" evidence="15">
    <location>
        <position position="165"/>
    </location>
    <ligand>
        <name>substrate</name>
    </ligand>
</feature>
<feature type="binding site" evidence="16">
    <location>
        <position position="71"/>
    </location>
    <ligand>
        <name>Ca(2+)</name>
        <dbReference type="ChEBI" id="CHEBI:29108"/>
        <label>1</label>
    </ligand>
</feature>
<dbReference type="FunFam" id="1.10.420.10:FF:000001">
    <property type="entry name" value="Peroxidase"/>
    <property type="match status" value="1"/>
</dbReference>
<reference evidence="21 22" key="1">
    <citation type="journal article" date="2011" name="Science">
        <title>The Selaginella genome identifies genetic changes associated with the evolution of vascular plants.</title>
        <authorList>
            <person name="Banks J.A."/>
            <person name="Nishiyama T."/>
            <person name="Hasebe M."/>
            <person name="Bowman J.L."/>
            <person name="Gribskov M."/>
            <person name="dePamphilis C."/>
            <person name="Albert V.A."/>
            <person name="Aono N."/>
            <person name="Aoyama T."/>
            <person name="Ambrose B.A."/>
            <person name="Ashton N.W."/>
            <person name="Axtell M.J."/>
            <person name="Barker E."/>
            <person name="Barker M.S."/>
            <person name="Bennetzen J.L."/>
            <person name="Bonawitz N.D."/>
            <person name="Chapple C."/>
            <person name="Cheng C."/>
            <person name="Correa L.G."/>
            <person name="Dacre M."/>
            <person name="DeBarry J."/>
            <person name="Dreyer I."/>
            <person name="Elias M."/>
            <person name="Engstrom E.M."/>
            <person name="Estelle M."/>
            <person name="Feng L."/>
            <person name="Finet C."/>
            <person name="Floyd S.K."/>
            <person name="Frommer W.B."/>
            <person name="Fujita T."/>
            <person name="Gramzow L."/>
            <person name="Gutensohn M."/>
            <person name="Harholt J."/>
            <person name="Hattori M."/>
            <person name="Heyl A."/>
            <person name="Hirai T."/>
            <person name="Hiwatashi Y."/>
            <person name="Ishikawa M."/>
            <person name="Iwata M."/>
            <person name="Karol K.G."/>
            <person name="Koehler B."/>
            <person name="Kolukisaoglu U."/>
            <person name="Kubo M."/>
            <person name="Kurata T."/>
            <person name="Lalonde S."/>
            <person name="Li K."/>
            <person name="Li Y."/>
            <person name="Litt A."/>
            <person name="Lyons E."/>
            <person name="Manning G."/>
            <person name="Maruyama T."/>
            <person name="Michael T.P."/>
            <person name="Mikami K."/>
            <person name="Miyazaki S."/>
            <person name="Morinaga S."/>
            <person name="Murata T."/>
            <person name="Mueller-Roeber B."/>
            <person name="Nelson D.R."/>
            <person name="Obara M."/>
            <person name="Oguri Y."/>
            <person name="Olmstead R.G."/>
            <person name="Onodera N."/>
            <person name="Petersen B.L."/>
            <person name="Pils B."/>
            <person name="Prigge M."/>
            <person name="Rensing S.A."/>
            <person name="Riano-Pachon D.M."/>
            <person name="Roberts A.W."/>
            <person name="Sato Y."/>
            <person name="Scheller H.V."/>
            <person name="Schulz B."/>
            <person name="Schulz C."/>
            <person name="Shakirov E.V."/>
            <person name="Shibagaki N."/>
            <person name="Shinohara N."/>
            <person name="Shippen D.E."/>
            <person name="Soerensen I."/>
            <person name="Sotooka R."/>
            <person name="Sugimoto N."/>
            <person name="Sugita M."/>
            <person name="Sumikawa N."/>
            <person name="Tanurdzic M."/>
            <person name="Theissen G."/>
            <person name="Ulvskov P."/>
            <person name="Wakazuki S."/>
            <person name="Weng J.K."/>
            <person name="Willats W.W."/>
            <person name="Wipf D."/>
            <person name="Wolf P.G."/>
            <person name="Yang L."/>
            <person name="Zimmer A.D."/>
            <person name="Zhu Q."/>
            <person name="Mitros T."/>
            <person name="Hellsten U."/>
            <person name="Loque D."/>
            <person name="Otillar R."/>
            <person name="Salamov A."/>
            <person name="Schmutz J."/>
            <person name="Shapiro H."/>
            <person name="Lindquist E."/>
            <person name="Lucas S."/>
            <person name="Rokhsar D."/>
            <person name="Grigoriev I.V."/>
        </authorList>
    </citation>
    <scope>NUCLEOTIDE SEQUENCE [LARGE SCALE GENOMIC DNA]</scope>
</reference>
<dbReference type="PROSITE" id="PS00435">
    <property type="entry name" value="PEROXIDASE_1"/>
    <property type="match status" value="1"/>
</dbReference>
<feature type="binding site" evidence="16">
    <location>
        <position position="77"/>
    </location>
    <ligand>
        <name>Ca(2+)</name>
        <dbReference type="ChEBI" id="CHEBI:29108"/>
        <label>1</label>
    </ligand>
</feature>
<dbReference type="EC" id="1.11.1.7" evidence="4 19"/>
<feature type="disulfide bond" evidence="18">
    <location>
        <begin position="202"/>
        <end position="234"/>
    </location>
</feature>
<dbReference type="InterPro" id="IPR019794">
    <property type="entry name" value="Peroxidases_AS"/>
</dbReference>
<dbReference type="GO" id="GO:0140825">
    <property type="term" value="F:lactoperoxidase activity"/>
    <property type="evidence" value="ECO:0007669"/>
    <property type="project" value="UniProtKB-EC"/>
</dbReference>
<evidence type="ECO:0000256" key="6">
    <source>
        <dbReference type="ARBA" id="ARBA00022559"/>
    </source>
</evidence>
<feature type="disulfide bond" evidence="18">
    <location>
        <begin position="36"/>
        <end position="117"/>
    </location>
</feature>
<dbReference type="HOGENOM" id="CLU_010543_0_3_1"/>
<evidence type="ECO:0000256" key="1">
    <source>
        <dbReference type="ARBA" id="ARBA00000189"/>
    </source>
</evidence>
<dbReference type="PRINTS" id="PR00461">
    <property type="entry name" value="PLPEROXIDASE"/>
</dbReference>
<dbReference type="GO" id="GO:0006979">
    <property type="term" value="P:response to oxidative stress"/>
    <property type="evidence" value="ECO:0007669"/>
    <property type="project" value="UniProtKB-UniRule"/>
</dbReference>
<evidence type="ECO:0000256" key="9">
    <source>
        <dbReference type="ARBA" id="ARBA00022837"/>
    </source>
</evidence>
<keyword evidence="22" id="KW-1185">Reference proteome</keyword>
<dbReference type="InterPro" id="IPR000823">
    <property type="entry name" value="Peroxidase_pln"/>
</dbReference>
<dbReference type="Pfam" id="PF00141">
    <property type="entry name" value="peroxidase"/>
    <property type="match status" value="1"/>
</dbReference>
<evidence type="ECO:0000256" key="12">
    <source>
        <dbReference type="ARBA" id="ARBA00023157"/>
    </source>
</evidence>
<feature type="domain" description="Plant heme peroxidase family profile" evidence="20">
    <location>
        <begin position="26"/>
        <end position="327"/>
    </location>
</feature>
<dbReference type="InterPro" id="IPR019793">
    <property type="entry name" value="Peroxidases_heam-ligand_BS"/>
</dbReference>
<proteinExistence type="inferred from homology"/>
<keyword evidence="5 19" id="KW-0964">Secreted</keyword>
<protein>
    <recommendedName>
        <fullName evidence="4 19">Peroxidase</fullName>
        <ecNumber evidence="4 19">1.11.1.7</ecNumber>
    </recommendedName>
</protein>
<keyword evidence="13 19" id="KW-0376">Hydrogen peroxide</keyword>
<dbReference type="GO" id="GO:0046872">
    <property type="term" value="F:metal ion binding"/>
    <property type="evidence" value="ECO:0007669"/>
    <property type="project" value="UniProtKB-UniRule"/>
</dbReference>
<evidence type="ECO:0000256" key="7">
    <source>
        <dbReference type="ARBA" id="ARBA00022617"/>
    </source>
</evidence>
<feature type="binding site" evidence="16">
    <location>
        <position position="73"/>
    </location>
    <ligand>
        <name>Ca(2+)</name>
        <dbReference type="ChEBI" id="CHEBI:29108"/>
        <label>1</label>
    </ligand>
</feature>
<dbReference type="CDD" id="cd00693">
    <property type="entry name" value="secretory_peroxidase"/>
    <property type="match status" value="1"/>
</dbReference>
<comment type="catalytic activity">
    <reaction evidence="1 19">
        <text>2 a phenolic donor + H2O2 = 2 a phenolic radical donor + 2 H2O</text>
        <dbReference type="Rhea" id="RHEA:56136"/>
        <dbReference type="ChEBI" id="CHEBI:15377"/>
        <dbReference type="ChEBI" id="CHEBI:16240"/>
        <dbReference type="ChEBI" id="CHEBI:139520"/>
        <dbReference type="ChEBI" id="CHEBI:139521"/>
        <dbReference type="EC" id="1.11.1.7"/>
    </reaction>
</comment>
<feature type="disulfide bond" evidence="18">
    <location>
        <begin position="69"/>
        <end position="74"/>
    </location>
</feature>
<feature type="site" description="Transition state stabilizer" evidence="17">
    <location>
        <position position="63"/>
    </location>
</feature>
<comment type="function">
    <text evidence="2">Removal of H(2)O(2), oxidation of toxic reductants, biosynthesis and degradation of lignin, suberization, auxin catabolism, response to environmental stresses such as wounding, pathogen attack and oxidative stress. These functions might be dependent on each isozyme/isoform in each plant tissue.</text>
</comment>
<dbReference type="PROSITE" id="PS00436">
    <property type="entry name" value="PEROXIDASE_2"/>
    <property type="match status" value="1"/>
</dbReference>
<evidence type="ECO:0000256" key="15">
    <source>
        <dbReference type="PIRSR" id="PIRSR600823-2"/>
    </source>
</evidence>
<feature type="binding site" evidence="16">
    <location>
        <position position="68"/>
    </location>
    <ligand>
        <name>Ca(2+)</name>
        <dbReference type="ChEBI" id="CHEBI:29108"/>
        <label>1</label>
    </ligand>
</feature>
<feature type="binding site" description="axial binding residue" evidence="16">
    <location>
        <position position="195"/>
    </location>
    <ligand>
        <name>heme b</name>
        <dbReference type="ChEBI" id="CHEBI:60344"/>
    </ligand>
    <ligandPart>
        <name>Fe</name>
        <dbReference type="ChEBI" id="CHEBI:18248"/>
    </ligandPart>
</feature>
<comment type="similarity">
    <text evidence="3">Belongs to the peroxidase family. Ascorbate peroxidase subfamily.</text>
</comment>
<evidence type="ECO:0000256" key="3">
    <source>
        <dbReference type="ARBA" id="ARBA00006873"/>
    </source>
</evidence>
<feature type="signal peptide" evidence="19">
    <location>
        <begin position="1"/>
        <end position="25"/>
    </location>
</feature>
<dbReference type="GO" id="GO:0042744">
    <property type="term" value="P:hydrogen peroxide catabolic process"/>
    <property type="evidence" value="ECO:0007669"/>
    <property type="project" value="UniProtKB-KW"/>
</dbReference>
<dbReference type="Gene3D" id="1.10.520.10">
    <property type="match status" value="1"/>
</dbReference>
<dbReference type="AlphaFoldDB" id="D8RZ04"/>
<dbReference type="KEGG" id="smo:SELMODRAFT_104905"/>
<feature type="binding site" evidence="16">
    <location>
        <position position="75"/>
    </location>
    <ligand>
        <name>Ca(2+)</name>
        <dbReference type="ChEBI" id="CHEBI:29108"/>
        <label>1</label>
    </ligand>
</feature>
<dbReference type="Gramene" id="EFJ22663">
    <property type="protein sequence ID" value="EFJ22663"/>
    <property type="gene ID" value="SELMODRAFT_104905"/>
</dbReference>
<feature type="disulfide bond" evidence="18">
    <location>
        <begin position="123"/>
        <end position="323"/>
    </location>
</feature>
<accession>D8RZ04</accession>
<dbReference type="PANTHER" id="PTHR31517">
    <property type="match status" value="1"/>
</dbReference>
<feature type="binding site" evidence="16">
    <location>
        <position position="247"/>
    </location>
    <ligand>
        <name>Ca(2+)</name>
        <dbReference type="ChEBI" id="CHEBI:29108"/>
        <label>2</label>
    </ligand>
</feature>
<dbReference type="OrthoDB" id="2113341at2759"/>
<evidence type="ECO:0000256" key="19">
    <source>
        <dbReference type="RuleBase" id="RU362060"/>
    </source>
</evidence>
<dbReference type="Proteomes" id="UP000001514">
    <property type="component" value="Unassembled WGS sequence"/>
</dbReference>
<evidence type="ECO:0000256" key="2">
    <source>
        <dbReference type="ARBA" id="ARBA00002322"/>
    </source>
</evidence>
<dbReference type="PANTHER" id="PTHR31517:SF59">
    <property type="entry name" value="PEROXIDASE"/>
    <property type="match status" value="1"/>
</dbReference>
<dbReference type="STRING" id="88036.D8RZ04"/>
<dbReference type="FunCoup" id="D8RZ04">
    <property type="interactions" value="394"/>
</dbReference>
<feature type="chain" id="PRO_5005127306" description="Peroxidase" evidence="19">
    <location>
        <begin position="26"/>
        <end position="328"/>
    </location>
</feature>
<sequence>MLVPVQASCLVALLLLLLFGSGIHAQLSPGYYSSSCPNVESIIQQVMLQKFKITPNSVPGTLRLFFHDCFVDGCDASVLIASTASNSAEKDAEINLSLAGDSFDSVIKAKAAVEEKCPGVVSCADILAIATRDLVVLAGGPSWTVRKGRKDGKISQASRVDGNLPKPEQSVDQLTKLFASKGLSQTDMVALSGAHTIGFAHCKEFMSRIYNFNSTHQFDPAMDPNFAKDLRLTCPQSVDPRVVANNDVTTPAKFDNVYYQNAVRGVTVLASDQILHSDARTRGLVTAYAGQQGAFFAAFATAMDNLGAVGVKTGNQGEIRKDCSRFNS</sequence>
<dbReference type="SUPFAM" id="SSF48113">
    <property type="entry name" value="Heme-dependent peroxidases"/>
    <property type="match status" value="1"/>
</dbReference>
<evidence type="ECO:0000313" key="22">
    <source>
        <dbReference type="Proteomes" id="UP000001514"/>
    </source>
</evidence>
<dbReference type="GO" id="GO:0020037">
    <property type="term" value="F:heme binding"/>
    <property type="evidence" value="ECO:0007669"/>
    <property type="project" value="UniProtKB-UniRule"/>
</dbReference>
<dbReference type="InParanoid" id="D8RZ04"/>
<feature type="binding site" evidence="16">
    <location>
        <position position="255"/>
    </location>
    <ligand>
        <name>Ca(2+)</name>
        <dbReference type="ChEBI" id="CHEBI:29108"/>
        <label>2</label>
    </ligand>
</feature>
<evidence type="ECO:0000256" key="5">
    <source>
        <dbReference type="ARBA" id="ARBA00022525"/>
    </source>
</evidence>
<keyword evidence="11 16" id="KW-0408">Iron</keyword>
<name>D8RZ04_SELML</name>
<dbReference type="eggNOG" id="ENOG502QT4B">
    <property type="taxonomic scope" value="Eukaryota"/>
</dbReference>
<keyword evidence="12 18" id="KW-1015">Disulfide bond</keyword>
<evidence type="ECO:0000313" key="21">
    <source>
        <dbReference type="EMBL" id="EFJ22663.1"/>
    </source>
</evidence>
<feature type="binding site" evidence="16">
    <location>
        <position position="196"/>
    </location>
    <ligand>
        <name>Ca(2+)</name>
        <dbReference type="ChEBI" id="CHEBI:29108"/>
        <label>2</label>
    </ligand>
</feature>
<dbReference type="GO" id="GO:0005576">
    <property type="term" value="C:extracellular region"/>
    <property type="evidence" value="ECO:0007669"/>
    <property type="project" value="UniProtKB-SubCell"/>
</dbReference>
<organism evidence="22">
    <name type="scientific">Selaginella moellendorffii</name>
    <name type="common">Spikemoss</name>
    <dbReference type="NCBI Taxonomy" id="88036"/>
    <lineage>
        <taxon>Eukaryota</taxon>
        <taxon>Viridiplantae</taxon>
        <taxon>Streptophyta</taxon>
        <taxon>Embryophyta</taxon>
        <taxon>Tracheophyta</taxon>
        <taxon>Lycopodiopsida</taxon>
        <taxon>Selaginellales</taxon>
        <taxon>Selaginellaceae</taxon>
        <taxon>Selaginella</taxon>
    </lineage>
</organism>
<feature type="binding site" evidence="16">
    <location>
        <position position="89"/>
    </location>
    <ligand>
        <name>Ca(2+)</name>
        <dbReference type="ChEBI" id="CHEBI:29108"/>
        <label>1</label>
    </ligand>
</feature>
<keyword evidence="7 19" id="KW-0349">Heme</keyword>
<evidence type="ECO:0000256" key="4">
    <source>
        <dbReference type="ARBA" id="ARBA00012313"/>
    </source>
</evidence>
<dbReference type="Gene3D" id="1.10.420.10">
    <property type="entry name" value="Peroxidase, domain 2"/>
    <property type="match status" value="1"/>
</dbReference>
<keyword evidence="10 19" id="KW-0560">Oxidoreductase</keyword>
<evidence type="ECO:0000259" key="20">
    <source>
        <dbReference type="PROSITE" id="PS50873"/>
    </source>
</evidence>
<keyword evidence="6 19" id="KW-0575">Peroxidase</keyword>
<evidence type="ECO:0000256" key="11">
    <source>
        <dbReference type="ARBA" id="ARBA00023004"/>
    </source>
</evidence>
<evidence type="ECO:0000256" key="8">
    <source>
        <dbReference type="ARBA" id="ARBA00022723"/>
    </source>
</evidence>
<comment type="similarity">
    <text evidence="19">Belongs to the peroxidase family. Classical plant (class III) peroxidase subfamily.</text>
</comment>
<dbReference type="PRINTS" id="PR00458">
    <property type="entry name" value="PEROXIDASE"/>
</dbReference>
<evidence type="ECO:0000256" key="16">
    <source>
        <dbReference type="PIRSR" id="PIRSR600823-3"/>
    </source>
</evidence>
<evidence type="ECO:0000256" key="13">
    <source>
        <dbReference type="ARBA" id="ARBA00023324"/>
    </source>
</evidence>
<comment type="subcellular location">
    <subcellularLocation>
        <location evidence="19">Secreted</location>
    </subcellularLocation>
</comment>
<keyword evidence="8 16" id="KW-0479">Metal-binding</keyword>
<evidence type="ECO:0000256" key="17">
    <source>
        <dbReference type="PIRSR" id="PIRSR600823-4"/>
    </source>
</evidence>
<keyword evidence="19" id="KW-0732">Signal</keyword>
<evidence type="ECO:0000256" key="14">
    <source>
        <dbReference type="PIRSR" id="PIRSR600823-1"/>
    </source>
</evidence>
<dbReference type="FunFam" id="1.10.520.10:FF:000008">
    <property type="entry name" value="Peroxidase"/>
    <property type="match status" value="1"/>
</dbReference>
<dbReference type="EMBL" id="GL377595">
    <property type="protein sequence ID" value="EFJ22663.1"/>
    <property type="molecule type" value="Genomic_DNA"/>
</dbReference>
<feature type="binding site" evidence="16">
    <location>
        <position position="250"/>
    </location>
    <ligand>
        <name>Ca(2+)</name>
        <dbReference type="ChEBI" id="CHEBI:29108"/>
        <label>2</label>
    </ligand>
</feature>
<dbReference type="InterPro" id="IPR002016">
    <property type="entry name" value="Haem_peroxidase"/>
</dbReference>
<evidence type="ECO:0000256" key="10">
    <source>
        <dbReference type="ARBA" id="ARBA00023002"/>
    </source>
</evidence>
<dbReference type="OMA" id="CADVMAI"/>
<comment type="cofactor">
    <cofactor evidence="16 19">
        <name>Ca(2+)</name>
        <dbReference type="ChEBI" id="CHEBI:29108"/>
    </cofactor>
    <text evidence="16 19">Binds 2 calcium ions per subunit.</text>
</comment>
<comment type="cofactor">
    <cofactor evidence="16 19">
        <name>heme b</name>
        <dbReference type="ChEBI" id="CHEBI:60344"/>
    </cofactor>
    <text evidence="16 19">Binds 1 heme b (iron(II)-protoporphyrin IX) group per subunit.</text>
</comment>
<dbReference type="PROSITE" id="PS50873">
    <property type="entry name" value="PEROXIDASE_4"/>
    <property type="match status" value="1"/>
</dbReference>
<evidence type="ECO:0000256" key="18">
    <source>
        <dbReference type="PIRSR" id="PIRSR600823-5"/>
    </source>
</evidence>
<gene>
    <name evidence="21" type="ORF">SELMODRAFT_104905</name>
</gene>
<feature type="active site" description="Proton acceptor" evidence="14">
    <location>
        <position position="67"/>
    </location>
</feature>